<organism evidence="2 3">
    <name type="scientific">Maribacter litopenaei</name>
    <dbReference type="NCBI Taxonomy" id="2976127"/>
    <lineage>
        <taxon>Bacteria</taxon>
        <taxon>Pseudomonadati</taxon>
        <taxon>Bacteroidota</taxon>
        <taxon>Flavobacteriia</taxon>
        <taxon>Flavobacteriales</taxon>
        <taxon>Flavobacteriaceae</taxon>
        <taxon>Maribacter</taxon>
    </lineage>
</organism>
<dbReference type="EMBL" id="CP104205">
    <property type="protein sequence ID" value="UWX54965.1"/>
    <property type="molecule type" value="Genomic_DNA"/>
</dbReference>
<dbReference type="RefSeq" id="WP_260572817.1">
    <property type="nucleotide sequence ID" value="NZ_CP104205.1"/>
</dbReference>
<keyword evidence="3" id="KW-1185">Reference proteome</keyword>
<gene>
    <name evidence="2" type="ORF">NYZ99_19955</name>
</gene>
<evidence type="ECO:0000313" key="3">
    <source>
        <dbReference type="Proteomes" id="UP001059209"/>
    </source>
</evidence>
<name>A0ABY5YA06_9FLAO</name>
<reference evidence="2" key="1">
    <citation type="submission" date="2022-09" db="EMBL/GenBank/DDBJ databases">
        <title>Maribacter litopenaei sp. nov., isolated from the intestinal tract of the Pacific White Shrimp, Litopenaeus vannamei.</title>
        <authorList>
            <person name="Kim S.Y."/>
            <person name="Hwang C.Y."/>
        </authorList>
    </citation>
    <scope>NUCLEOTIDE SEQUENCE</scope>
    <source>
        <strain evidence="2">HL-LV01</strain>
    </source>
</reference>
<keyword evidence="1" id="KW-0472">Membrane</keyword>
<keyword evidence="1" id="KW-0812">Transmembrane</keyword>
<evidence type="ECO:0000256" key="1">
    <source>
        <dbReference type="SAM" id="Phobius"/>
    </source>
</evidence>
<dbReference type="Proteomes" id="UP001059209">
    <property type="component" value="Chromosome"/>
</dbReference>
<evidence type="ECO:0000313" key="2">
    <source>
        <dbReference type="EMBL" id="UWX54965.1"/>
    </source>
</evidence>
<feature type="transmembrane region" description="Helical" evidence="1">
    <location>
        <begin position="41"/>
        <end position="59"/>
    </location>
</feature>
<keyword evidence="1" id="KW-1133">Transmembrane helix</keyword>
<protein>
    <submittedName>
        <fullName evidence="2">Uncharacterized protein</fullName>
    </submittedName>
</protein>
<sequence length="198" mass="22659">MDLADQPEKSELLLASIEQRSEQMNTVPFKRAINTKEPLKYLKYVVFPLILIGFLWLSGNWSSFFGSYTRVVNYNLAYEPPAPFRFELMNPQLKVIESDPFTFQVSTVGTVKPENVYVELEGKEILLQEENGIYQYTLSPPISSGRFVFKGNGIQSREYELIALKAPAISDFNMRLEFPNYINKRSEVIKSTGNAIIP</sequence>
<accession>A0ABY5YA06</accession>
<proteinExistence type="predicted"/>